<dbReference type="AlphaFoldDB" id="G0MRI4"/>
<sequence>MKIVFIFSVILFISVSAIGIPYGNGNGNSGGQGNAICPAGYKKMRRADNRWWCMKYFSGNETFFEAEKICRCQGGASLSGIENFNELKYIKDQASDAFSEEGTLTGGVWVGAYRRKDCRVDQMETKPECIKENQYQWTDRFTRGNEMWKEKWADGAPHNNKVGGHQEFCVQIQISIAPESESKSGFFDNRVCVNPDGATQFPTKGFVCGRPAKMENTYYGGGGGGNGGVIIIGDAKPEKKP</sequence>
<dbReference type="SMART" id="SM00034">
    <property type="entry name" value="CLECT"/>
    <property type="match status" value="1"/>
</dbReference>
<gene>
    <name evidence="3" type="ORF">CAEBREN_14412</name>
</gene>
<name>G0MRI4_CAEBE</name>
<dbReference type="PROSITE" id="PS50041">
    <property type="entry name" value="C_TYPE_LECTIN_2"/>
    <property type="match status" value="1"/>
</dbReference>
<dbReference type="InterPro" id="IPR016186">
    <property type="entry name" value="C-type_lectin-like/link_sf"/>
</dbReference>
<evidence type="ECO:0000313" key="4">
    <source>
        <dbReference type="Proteomes" id="UP000008068"/>
    </source>
</evidence>
<feature type="domain" description="C-type lectin" evidence="2">
    <location>
        <begin position="49"/>
        <end position="192"/>
    </location>
</feature>
<feature type="signal peptide" evidence="1">
    <location>
        <begin position="1"/>
        <end position="17"/>
    </location>
</feature>
<evidence type="ECO:0000259" key="2">
    <source>
        <dbReference type="PROSITE" id="PS50041"/>
    </source>
</evidence>
<organism evidence="4">
    <name type="scientific">Caenorhabditis brenneri</name>
    <name type="common">Nematode worm</name>
    <dbReference type="NCBI Taxonomy" id="135651"/>
    <lineage>
        <taxon>Eukaryota</taxon>
        <taxon>Metazoa</taxon>
        <taxon>Ecdysozoa</taxon>
        <taxon>Nematoda</taxon>
        <taxon>Chromadorea</taxon>
        <taxon>Rhabditida</taxon>
        <taxon>Rhabditina</taxon>
        <taxon>Rhabditomorpha</taxon>
        <taxon>Rhabditoidea</taxon>
        <taxon>Rhabditidae</taxon>
        <taxon>Peloderinae</taxon>
        <taxon>Caenorhabditis</taxon>
    </lineage>
</organism>
<dbReference type="InParanoid" id="G0MRI4"/>
<dbReference type="PANTHER" id="PTHR23124:SF131">
    <property type="entry name" value="C-TYPE LECTIN DOMAIN-CONTAINING PROTEIN"/>
    <property type="match status" value="1"/>
</dbReference>
<dbReference type="EMBL" id="GL379808">
    <property type="protein sequence ID" value="EGT42106.1"/>
    <property type="molecule type" value="Genomic_DNA"/>
</dbReference>
<feature type="chain" id="PRO_5003403465" description="C-type lectin domain-containing protein" evidence="1">
    <location>
        <begin position="18"/>
        <end position="241"/>
    </location>
</feature>
<dbReference type="HOGENOM" id="CLU_058687_1_1_1"/>
<dbReference type="eggNOG" id="KOG4297">
    <property type="taxonomic scope" value="Eukaryota"/>
</dbReference>
<protein>
    <recommendedName>
        <fullName evidence="2">C-type lectin domain-containing protein</fullName>
    </recommendedName>
</protein>
<dbReference type="Proteomes" id="UP000008068">
    <property type="component" value="Unassembled WGS sequence"/>
</dbReference>
<dbReference type="InterPro" id="IPR001304">
    <property type="entry name" value="C-type_lectin-like"/>
</dbReference>
<proteinExistence type="predicted"/>
<dbReference type="OMA" id="AEKICRC"/>
<dbReference type="STRING" id="135651.G0MRI4"/>
<dbReference type="PANTHER" id="PTHR23124">
    <property type="entry name" value="C-TYPE LECTIN DOMAIN-CONTAINING PROTEIN-RELATED-RELATED"/>
    <property type="match status" value="1"/>
</dbReference>
<dbReference type="InterPro" id="IPR016187">
    <property type="entry name" value="CTDL_fold"/>
</dbReference>
<accession>G0MRI4</accession>
<dbReference type="Gene3D" id="3.10.100.10">
    <property type="entry name" value="Mannose-Binding Protein A, subunit A"/>
    <property type="match status" value="1"/>
</dbReference>
<keyword evidence="1" id="KW-0732">Signal</keyword>
<evidence type="ECO:0000256" key="1">
    <source>
        <dbReference type="SAM" id="SignalP"/>
    </source>
</evidence>
<evidence type="ECO:0000313" key="3">
    <source>
        <dbReference type="EMBL" id="EGT42106.1"/>
    </source>
</evidence>
<dbReference type="SUPFAM" id="SSF56436">
    <property type="entry name" value="C-type lectin-like"/>
    <property type="match status" value="1"/>
</dbReference>
<reference evidence="4" key="1">
    <citation type="submission" date="2011-07" db="EMBL/GenBank/DDBJ databases">
        <authorList>
            <consortium name="Caenorhabditis brenneri Sequencing and Analysis Consortium"/>
            <person name="Wilson R.K."/>
        </authorList>
    </citation>
    <scope>NUCLEOTIDE SEQUENCE [LARGE SCALE GENOMIC DNA]</scope>
    <source>
        <strain evidence="4">PB2801</strain>
    </source>
</reference>
<dbReference type="CDD" id="cd00037">
    <property type="entry name" value="CLECT"/>
    <property type="match status" value="1"/>
</dbReference>
<keyword evidence="4" id="KW-1185">Reference proteome</keyword>
<dbReference type="OrthoDB" id="5797898at2759"/>